<comment type="caution">
    <text evidence="1">The sequence shown here is derived from an EMBL/GenBank/DDBJ whole genome shotgun (WGS) entry which is preliminary data.</text>
</comment>
<dbReference type="AlphaFoldDB" id="F9FKN6"/>
<sequence>MALRCMPDDLQRRDLTILLSGQSSLKAITRPRQQSGQVTVRQIYEHVKRLGNGNNRVKMMWIPSQDDGLTMGHILKLTDHALAAEDGMMNT</sequence>
<dbReference type="EMBL" id="AFQF01002102">
    <property type="protein sequence ID" value="EGU82520.1"/>
    <property type="molecule type" value="Genomic_DNA"/>
</dbReference>
<accession>F9FKN6</accession>
<evidence type="ECO:0000313" key="1">
    <source>
        <dbReference type="EMBL" id="EGU82520.1"/>
    </source>
</evidence>
<name>F9FKN6_FUSOF</name>
<proteinExistence type="predicted"/>
<gene>
    <name evidence="1" type="ORF">FOXB_06965</name>
</gene>
<organism evidence="1">
    <name type="scientific">Fusarium oxysporum (strain Fo5176)</name>
    <name type="common">Fusarium vascular wilt</name>
    <dbReference type="NCBI Taxonomy" id="660025"/>
    <lineage>
        <taxon>Eukaryota</taxon>
        <taxon>Fungi</taxon>
        <taxon>Dikarya</taxon>
        <taxon>Ascomycota</taxon>
        <taxon>Pezizomycotina</taxon>
        <taxon>Sordariomycetes</taxon>
        <taxon>Hypocreomycetidae</taxon>
        <taxon>Hypocreales</taxon>
        <taxon>Nectriaceae</taxon>
        <taxon>Fusarium</taxon>
        <taxon>Fusarium oxysporum species complex</taxon>
    </lineage>
</organism>
<protein>
    <submittedName>
        <fullName evidence="1">Uncharacterized protein</fullName>
    </submittedName>
</protein>
<reference evidence="1" key="1">
    <citation type="journal article" date="2012" name="Mol. Plant Microbe Interact.">
        <title>A highly conserved effector in Fusarium oxysporum is required for full virulence on Arabidopsis.</title>
        <authorList>
            <person name="Thatcher L.F."/>
            <person name="Gardiner D.M."/>
            <person name="Kazan K."/>
            <person name="Manners J."/>
        </authorList>
    </citation>
    <scope>NUCLEOTIDE SEQUENCE [LARGE SCALE GENOMIC DNA]</scope>
    <source>
        <strain evidence="1">Fo5176</strain>
    </source>
</reference>